<evidence type="ECO:0000256" key="1">
    <source>
        <dbReference type="ARBA" id="ARBA00009897"/>
    </source>
</evidence>
<dbReference type="GO" id="GO:0004356">
    <property type="term" value="F:glutamine synthetase activity"/>
    <property type="evidence" value="ECO:0007669"/>
    <property type="project" value="UniProtKB-EC"/>
</dbReference>
<dbReference type="PANTHER" id="PTHR20852:SF57">
    <property type="entry name" value="GLUTAMINE SYNTHETASE 2 CYTOPLASMIC"/>
    <property type="match status" value="1"/>
</dbReference>
<comment type="caution">
    <text evidence="12">The sequence shown here is derived from an EMBL/GenBank/DDBJ whole genome shotgun (WGS) entry which is preliminary data.</text>
</comment>
<dbReference type="FunFam" id="3.30.590.10:FF:000004">
    <property type="entry name" value="Glutamine synthetase"/>
    <property type="match status" value="1"/>
</dbReference>
<evidence type="ECO:0000256" key="6">
    <source>
        <dbReference type="ARBA" id="ARBA00049436"/>
    </source>
</evidence>
<dbReference type="InterPro" id="IPR050292">
    <property type="entry name" value="Glutamine_Synthetase"/>
</dbReference>
<keyword evidence="4 9" id="KW-0547">Nucleotide-binding</keyword>
<dbReference type="PROSITE" id="PS51987">
    <property type="entry name" value="GS_CATALYTIC"/>
    <property type="match status" value="1"/>
</dbReference>
<comment type="catalytic activity">
    <reaction evidence="6 9">
        <text>L-glutamate + NH4(+) + ATP = L-glutamine + ADP + phosphate + H(+)</text>
        <dbReference type="Rhea" id="RHEA:16169"/>
        <dbReference type="ChEBI" id="CHEBI:15378"/>
        <dbReference type="ChEBI" id="CHEBI:28938"/>
        <dbReference type="ChEBI" id="CHEBI:29985"/>
        <dbReference type="ChEBI" id="CHEBI:30616"/>
        <dbReference type="ChEBI" id="CHEBI:43474"/>
        <dbReference type="ChEBI" id="CHEBI:58359"/>
        <dbReference type="ChEBI" id="CHEBI:456216"/>
        <dbReference type="EC" id="6.3.1.2"/>
    </reaction>
</comment>
<dbReference type="EMBL" id="LVLJ01004132">
    <property type="protein sequence ID" value="OAE18102.1"/>
    <property type="molecule type" value="Genomic_DNA"/>
</dbReference>
<evidence type="ECO:0000256" key="2">
    <source>
        <dbReference type="ARBA" id="ARBA00012937"/>
    </source>
</evidence>
<dbReference type="InterPro" id="IPR027302">
    <property type="entry name" value="Gln_synth_N_conserv_site"/>
</dbReference>
<protein>
    <recommendedName>
        <fullName evidence="2 9">Glutamine synthetase</fullName>
        <ecNumber evidence="2 9">6.3.1.2</ecNumber>
    </recommendedName>
</protein>
<evidence type="ECO:0000256" key="4">
    <source>
        <dbReference type="ARBA" id="ARBA00022741"/>
    </source>
</evidence>
<feature type="domain" description="GS catalytic" evidence="11">
    <location>
        <begin position="180"/>
        <end position="465"/>
    </location>
</feature>
<proteinExistence type="inferred from homology"/>
<organism evidence="12 13">
    <name type="scientific">Marchantia polymorpha subsp. ruderalis</name>
    <dbReference type="NCBI Taxonomy" id="1480154"/>
    <lineage>
        <taxon>Eukaryota</taxon>
        <taxon>Viridiplantae</taxon>
        <taxon>Streptophyta</taxon>
        <taxon>Embryophyta</taxon>
        <taxon>Marchantiophyta</taxon>
        <taxon>Marchantiopsida</taxon>
        <taxon>Marchantiidae</taxon>
        <taxon>Marchantiales</taxon>
        <taxon>Marchantiaceae</taxon>
        <taxon>Marchantia</taxon>
    </lineage>
</organism>
<dbReference type="PROSITE" id="PS00180">
    <property type="entry name" value="GLNA_1"/>
    <property type="match status" value="1"/>
</dbReference>
<evidence type="ECO:0000256" key="8">
    <source>
        <dbReference type="RuleBase" id="RU000384"/>
    </source>
</evidence>
<dbReference type="AlphaFoldDB" id="A0A176VCM0"/>
<gene>
    <name evidence="12" type="ORF">AXG93_2899s1310</name>
</gene>
<evidence type="ECO:0000256" key="7">
    <source>
        <dbReference type="PROSITE-ProRule" id="PRU01330"/>
    </source>
</evidence>
<dbReference type="SMART" id="SM01230">
    <property type="entry name" value="Gln-synt_C"/>
    <property type="match status" value="1"/>
</dbReference>
<dbReference type="InterPro" id="IPR008147">
    <property type="entry name" value="Gln_synt_N"/>
</dbReference>
<keyword evidence="3 9" id="KW-0436">Ligase</keyword>
<sequence>MACAASSVSVVGASALGSAAAAPSVRAERRGSAAVASVSLGNGLVFRNASAGALASRQNNELSGAVAPALASRPRRAPGAGRVVAQLAQKAEYIWMDGQEGSKGIKFNEMRSKTKVIPKPLPAGSIDFPEWSFDGSSTGQAQGNNSDCILKPVFSCPDPIRGDHHVLVLCEVLTPDSKPHRTNTRRLIEDILSEDVLAQETLFGFEQEYTMFGKNGHPYGWPDAGYPAPQGPFYCGVGLEAVYGRPLVEAHLDACVKAGLKISGINAEVMPGQWEFQIGPAGPLETGDHVMIARWLLHRLGEDFGIISTFEPKPMQGDWNGAGAHTNYSTKAMREEGGMSAIKAAIEKLSKKHKEHIAQYGLGNERRLTGKHETANIDTFKSGVADRGASIRIPLPVSLANKGYLEDRRPAANVDPEIAGDLFSPDTHTENAKPSKFLEAMKVVLKDGTESCASNVMLRAGRRKP</sequence>
<dbReference type="InterPro" id="IPR027303">
    <property type="entry name" value="Gln_synth_gly_rich_site"/>
</dbReference>
<dbReference type="SUPFAM" id="SSF54368">
    <property type="entry name" value="Glutamine synthetase, N-terminal domain"/>
    <property type="match status" value="1"/>
</dbReference>
<dbReference type="PROSITE" id="PS51986">
    <property type="entry name" value="GS_BETA_GRASP"/>
    <property type="match status" value="1"/>
</dbReference>
<name>A0A176VCM0_MARPO</name>
<dbReference type="PANTHER" id="PTHR20852">
    <property type="entry name" value="GLUTAMINE SYNTHETASE"/>
    <property type="match status" value="1"/>
</dbReference>
<keyword evidence="5 9" id="KW-0067">ATP-binding</keyword>
<dbReference type="Proteomes" id="UP000077202">
    <property type="component" value="Unassembled WGS sequence"/>
</dbReference>
<dbReference type="GO" id="GO:0005524">
    <property type="term" value="F:ATP binding"/>
    <property type="evidence" value="ECO:0007669"/>
    <property type="project" value="UniProtKB-KW"/>
</dbReference>
<evidence type="ECO:0000256" key="3">
    <source>
        <dbReference type="ARBA" id="ARBA00022598"/>
    </source>
</evidence>
<evidence type="ECO:0000313" key="12">
    <source>
        <dbReference type="EMBL" id="OAE18102.1"/>
    </source>
</evidence>
<dbReference type="SUPFAM" id="SSF55931">
    <property type="entry name" value="Glutamine synthetase/guanido kinase"/>
    <property type="match status" value="1"/>
</dbReference>
<dbReference type="Gene3D" id="3.30.590.10">
    <property type="entry name" value="Glutamine synthetase/guanido kinase, catalytic domain"/>
    <property type="match status" value="1"/>
</dbReference>
<evidence type="ECO:0000259" key="10">
    <source>
        <dbReference type="PROSITE" id="PS51986"/>
    </source>
</evidence>
<dbReference type="PROSITE" id="PS00181">
    <property type="entry name" value="GLNA_ATP"/>
    <property type="match status" value="1"/>
</dbReference>
<dbReference type="GO" id="GO:0006542">
    <property type="term" value="P:glutamine biosynthetic process"/>
    <property type="evidence" value="ECO:0007669"/>
    <property type="project" value="InterPro"/>
</dbReference>
<evidence type="ECO:0000259" key="11">
    <source>
        <dbReference type="PROSITE" id="PS51987"/>
    </source>
</evidence>
<dbReference type="Pfam" id="PF00120">
    <property type="entry name" value="Gln-synt_C"/>
    <property type="match status" value="1"/>
</dbReference>
<dbReference type="EC" id="6.3.1.2" evidence="2 9"/>
<accession>A0A176VCM0</accession>
<dbReference type="InterPro" id="IPR014746">
    <property type="entry name" value="Gln_synth/guanido_kin_cat_dom"/>
</dbReference>
<feature type="domain" description="GS beta-grasp" evidence="10">
    <location>
        <begin position="89"/>
        <end position="177"/>
    </location>
</feature>
<dbReference type="Pfam" id="PF03951">
    <property type="entry name" value="Gln-synt_N"/>
    <property type="match status" value="1"/>
</dbReference>
<evidence type="ECO:0000313" key="13">
    <source>
        <dbReference type="Proteomes" id="UP000077202"/>
    </source>
</evidence>
<dbReference type="InterPro" id="IPR036651">
    <property type="entry name" value="Gln_synt_N_sf"/>
</dbReference>
<dbReference type="GO" id="GO:0005737">
    <property type="term" value="C:cytoplasm"/>
    <property type="evidence" value="ECO:0007669"/>
    <property type="project" value="TreeGrafter"/>
</dbReference>
<comment type="similarity">
    <text evidence="1 7 8">Belongs to the glutamine synthetase family.</text>
</comment>
<evidence type="ECO:0000256" key="9">
    <source>
        <dbReference type="RuleBase" id="RU004356"/>
    </source>
</evidence>
<dbReference type="Gene3D" id="3.10.20.70">
    <property type="entry name" value="Glutamine synthetase, N-terminal domain"/>
    <property type="match status" value="1"/>
</dbReference>
<keyword evidence="13" id="KW-1185">Reference proteome</keyword>
<evidence type="ECO:0000256" key="5">
    <source>
        <dbReference type="ARBA" id="ARBA00022840"/>
    </source>
</evidence>
<reference evidence="12" key="1">
    <citation type="submission" date="2016-03" db="EMBL/GenBank/DDBJ databases">
        <title>Mechanisms controlling the formation of the plant cell surface in tip-growing cells are functionally conserved among land plants.</title>
        <authorList>
            <person name="Honkanen S."/>
            <person name="Jones V.A."/>
            <person name="Morieri G."/>
            <person name="Champion C."/>
            <person name="Hetherington A.J."/>
            <person name="Kelly S."/>
            <person name="Saint-Marcoux D."/>
            <person name="Proust H."/>
            <person name="Prescott H."/>
            <person name="Dolan L."/>
        </authorList>
    </citation>
    <scope>NUCLEOTIDE SEQUENCE [LARGE SCALE GENOMIC DNA]</scope>
    <source>
        <tissue evidence="12">Whole gametophyte</tissue>
    </source>
</reference>
<dbReference type="InterPro" id="IPR008146">
    <property type="entry name" value="Gln_synth_cat_dom"/>
</dbReference>